<sequence length="141" mass="16034">MIGLLSRVSSVLNRDATNYGKKHLVDNNLETCWNSDQGSPQWIQVDSTSDQEPIQPTSIRLMFQGGFAGKECELLGQPLTPADATSTEWHRIMKFYPEDINTLQEFPIAQPTHGYKKIKVVFMNSTDFYGRVTVYQFNIIS</sequence>
<evidence type="ECO:0000256" key="3">
    <source>
        <dbReference type="ARBA" id="ARBA00019956"/>
    </source>
</evidence>
<evidence type="ECO:0000256" key="4">
    <source>
        <dbReference type="ARBA" id="ARBA00023242"/>
    </source>
</evidence>
<comment type="subcellular location">
    <subcellularLocation>
        <location evidence="1">Nucleus</location>
    </subcellularLocation>
</comment>
<reference evidence="5 6" key="1">
    <citation type="submission" date="2009-12" db="EMBL/GenBank/DDBJ databases">
        <title>The draft genome of Batrachochytrium dendrobatidis.</title>
        <authorList>
            <consortium name="US DOE Joint Genome Institute (JGI-PGF)"/>
            <person name="Kuo A."/>
            <person name="Salamov A."/>
            <person name="Schmutz J."/>
            <person name="Lucas S."/>
            <person name="Pitluck S."/>
            <person name="Rosenblum E."/>
            <person name="Stajich J."/>
            <person name="Eisen M."/>
            <person name="Grigoriev I.V."/>
        </authorList>
    </citation>
    <scope>NUCLEOTIDE SEQUENCE [LARGE SCALE GENOMIC DNA]</scope>
    <source>
        <strain evidence="6">JAM81 / FGSC 10211</strain>
    </source>
</reference>
<dbReference type="AlphaFoldDB" id="F4NRD7"/>
<dbReference type="STRING" id="684364.F4NRD7"/>
<comment type="similarity">
    <text evidence="2">Belongs to the NR2C2AP family.</text>
</comment>
<dbReference type="OrthoDB" id="10052260at2759"/>
<evidence type="ECO:0000256" key="2">
    <source>
        <dbReference type="ARBA" id="ARBA00009556"/>
    </source>
</evidence>
<protein>
    <recommendedName>
        <fullName evidence="3">Nuclear receptor 2C2-associated protein</fullName>
    </recommendedName>
</protein>
<dbReference type="EMBL" id="GL882879">
    <property type="protein sequence ID" value="EGF83735.1"/>
    <property type="molecule type" value="Genomic_DNA"/>
</dbReference>
<evidence type="ECO:0000313" key="5">
    <source>
        <dbReference type="EMBL" id="EGF83735.1"/>
    </source>
</evidence>
<organism evidence="5 6">
    <name type="scientific">Batrachochytrium dendrobatidis (strain JAM81 / FGSC 10211)</name>
    <name type="common">Frog chytrid fungus</name>
    <dbReference type="NCBI Taxonomy" id="684364"/>
    <lineage>
        <taxon>Eukaryota</taxon>
        <taxon>Fungi</taxon>
        <taxon>Fungi incertae sedis</taxon>
        <taxon>Chytridiomycota</taxon>
        <taxon>Chytridiomycota incertae sedis</taxon>
        <taxon>Chytridiomycetes</taxon>
        <taxon>Rhizophydiales</taxon>
        <taxon>Rhizophydiales incertae sedis</taxon>
        <taxon>Batrachochytrium</taxon>
    </lineage>
</organism>
<dbReference type="RefSeq" id="XP_006675095.1">
    <property type="nucleotide sequence ID" value="XM_006675032.1"/>
</dbReference>
<evidence type="ECO:0000256" key="1">
    <source>
        <dbReference type="ARBA" id="ARBA00004123"/>
    </source>
</evidence>
<dbReference type="InterPro" id="IPR008979">
    <property type="entry name" value="Galactose-bd-like_sf"/>
</dbReference>
<dbReference type="InParanoid" id="F4NRD7"/>
<dbReference type="Proteomes" id="UP000007241">
    <property type="component" value="Unassembled WGS sequence"/>
</dbReference>
<dbReference type="HOGENOM" id="CLU_133965_0_0_1"/>
<proteinExistence type="inferred from homology"/>
<dbReference type="GO" id="GO:0005634">
    <property type="term" value="C:nucleus"/>
    <property type="evidence" value="ECO:0007669"/>
    <property type="project" value="UniProtKB-SubCell"/>
</dbReference>
<dbReference type="FunFam" id="2.60.120.260:FF:000070">
    <property type="entry name" value="Nuclear receptor 2C2-associated protein"/>
    <property type="match status" value="1"/>
</dbReference>
<dbReference type="SUPFAM" id="SSF49785">
    <property type="entry name" value="Galactose-binding domain-like"/>
    <property type="match status" value="1"/>
</dbReference>
<name>F4NRD7_BATDJ</name>
<evidence type="ECO:0000313" key="6">
    <source>
        <dbReference type="Proteomes" id="UP000007241"/>
    </source>
</evidence>
<gene>
    <name evidence="5" type="ORF">BATDEDRAFT_9248</name>
</gene>
<dbReference type="GeneID" id="18244650"/>
<dbReference type="OMA" id="FFGRITV"/>
<dbReference type="Gene3D" id="2.60.120.260">
    <property type="entry name" value="Galactose-binding domain-like"/>
    <property type="match status" value="1"/>
</dbReference>
<keyword evidence="6" id="KW-1185">Reference proteome</keyword>
<keyword evidence="4" id="KW-0539">Nucleus</keyword>
<accession>F4NRD7</accession>